<proteinExistence type="predicted"/>
<evidence type="ECO:0000313" key="2">
    <source>
        <dbReference type="Proteomes" id="UP001281614"/>
    </source>
</evidence>
<organism evidence="1 2">
    <name type="scientific">Colletotrichum kahawae</name>
    <name type="common">Coffee berry disease fungus</name>
    <dbReference type="NCBI Taxonomy" id="34407"/>
    <lineage>
        <taxon>Eukaryota</taxon>
        <taxon>Fungi</taxon>
        <taxon>Dikarya</taxon>
        <taxon>Ascomycota</taxon>
        <taxon>Pezizomycotina</taxon>
        <taxon>Sordariomycetes</taxon>
        <taxon>Hypocreomycetidae</taxon>
        <taxon>Glomerellales</taxon>
        <taxon>Glomerellaceae</taxon>
        <taxon>Colletotrichum</taxon>
        <taxon>Colletotrichum gloeosporioides species complex</taxon>
    </lineage>
</organism>
<accession>A0AAE0D9I8</accession>
<dbReference type="EMBL" id="VYYT01000062">
    <property type="protein sequence ID" value="KAK2772878.1"/>
    <property type="molecule type" value="Genomic_DNA"/>
</dbReference>
<protein>
    <submittedName>
        <fullName evidence="1">Uncharacterized protein</fullName>
    </submittedName>
</protein>
<sequence length="282" mass="31286">MGKLYYFQAPNFDINPESETAPELGSIFAKLDQLAAPLNQYERLTIPENLLNRNVNTDFSEARNRSLQTEIGINATAAQGIAGSGDLVYAFSQDKDTTFRCELLETVEFAPDSEFVTASIVASQRVQRFLDNSIFGRKRVYMITGLKMASGFSKSMTKQTQHNPSLKVAVSGAAMGVPVDAGPELGLTIGQGRTVTHGKTANKIVFAYKVIRIKVKWDGEARYKYKSGGKYTVDDDSDDSDEENERKWVMESLGEDEVLKDFPKLVKVKVEHDLNLPPMPEA</sequence>
<reference evidence="1" key="1">
    <citation type="submission" date="2023-02" db="EMBL/GenBank/DDBJ databases">
        <title>Colletotrichum kahawae CIFC_Que2 genome sequencing and assembly.</title>
        <authorList>
            <person name="Baroncelli R."/>
        </authorList>
    </citation>
    <scope>NUCLEOTIDE SEQUENCE</scope>
    <source>
        <strain evidence="1">CIFC_Que2</strain>
    </source>
</reference>
<evidence type="ECO:0000313" key="1">
    <source>
        <dbReference type="EMBL" id="KAK2772878.1"/>
    </source>
</evidence>
<gene>
    <name evidence="1" type="ORF">CKAH01_13782</name>
</gene>
<dbReference type="Proteomes" id="UP001281614">
    <property type="component" value="Unassembled WGS sequence"/>
</dbReference>
<dbReference type="AlphaFoldDB" id="A0AAE0D9I8"/>
<name>A0AAE0D9I8_COLKA</name>
<comment type="caution">
    <text evidence="1">The sequence shown here is derived from an EMBL/GenBank/DDBJ whole genome shotgun (WGS) entry which is preliminary data.</text>
</comment>
<keyword evidence="2" id="KW-1185">Reference proteome</keyword>